<dbReference type="SMR" id="D7F1M8"/>
<dbReference type="InterPro" id="IPR050641">
    <property type="entry name" value="RIFMO-like"/>
</dbReference>
<accession>D7F1M8</accession>
<dbReference type="Pfam" id="PF01494">
    <property type="entry name" value="FAD_binding_3"/>
    <property type="match status" value="1"/>
</dbReference>
<keyword evidence="3" id="KW-0274">FAD</keyword>
<dbReference type="GO" id="GO:0016709">
    <property type="term" value="F:oxidoreductase activity, acting on paired donors, with incorporation or reduction of molecular oxygen, NAD(P)H as one donor, and incorporation of one atom of oxygen"/>
    <property type="evidence" value="ECO:0007669"/>
    <property type="project" value="UniProtKB-ARBA"/>
</dbReference>
<dbReference type="InterPro" id="IPR002938">
    <property type="entry name" value="FAD-bd"/>
</dbReference>
<keyword evidence="2" id="KW-0285">Flavoprotein</keyword>
<proteinExistence type="predicted"/>
<reference evidence="5" key="1">
    <citation type="submission" date="2008-11" db="EMBL/GenBank/DDBJ databases">
        <title>Different origins of the tetronate ring in near mirror-image antibiotics:evidence for convergent evolution?</title>
        <authorList>
            <person name="Demydchuk Y.A."/>
            <person name="Sun Y."/>
            <person name="Leadlay P.F."/>
        </authorList>
    </citation>
    <scope>NUCLEOTIDE SEQUENCE</scope>
    <source>
        <strain evidence="5">NCIMB 11426</strain>
    </source>
</reference>
<evidence type="ECO:0000256" key="3">
    <source>
        <dbReference type="ARBA" id="ARBA00022827"/>
    </source>
</evidence>
<evidence type="ECO:0000259" key="4">
    <source>
        <dbReference type="Pfam" id="PF01494"/>
    </source>
</evidence>
<dbReference type="Pfam" id="PF21274">
    <property type="entry name" value="Rng_hyd_C"/>
    <property type="match status" value="1"/>
</dbReference>
<dbReference type="EMBL" id="FJ462704">
    <property type="protein sequence ID" value="ACR50781.1"/>
    <property type="molecule type" value="Genomic_DNA"/>
</dbReference>
<dbReference type="Gene3D" id="3.50.50.60">
    <property type="entry name" value="FAD/NAD(P)-binding domain"/>
    <property type="match status" value="1"/>
</dbReference>
<organism evidence="5">
    <name type="scientific">Streptomyces longisporoflavus</name>
    <dbReference type="NCBI Taxonomy" id="28044"/>
    <lineage>
        <taxon>Bacteria</taxon>
        <taxon>Bacillati</taxon>
        <taxon>Actinomycetota</taxon>
        <taxon>Actinomycetes</taxon>
        <taxon>Kitasatosporales</taxon>
        <taxon>Streptomycetaceae</taxon>
        <taxon>Streptomyces</taxon>
    </lineage>
</organism>
<evidence type="ECO:0000256" key="2">
    <source>
        <dbReference type="ARBA" id="ARBA00022630"/>
    </source>
</evidence>
<dbReference type="Gene3D" id="3.40.30.120">
    <property type="match status" value="1"/>
</dbReference>
<evidence type="ECO:0000256" key="1">
    <source>
        <dbReference type="ARBA" id="ARBA00001974"/>
    </source>
</evidence>
<dbReference type="GO" id="GO:0071949">
    <property type="term" value="F:FAD binding"/>
    <property type="evidence" value="ECO:0007669"/>
    <property type="project" value="InterPro"/>
</dbReference>
<dbReference type="InterPro" id="IPR036188">
    <property type="entry name" value="FAD/NAD-bd_sf"/>
</dbReference>
<gene>
    <name evidence="5" type="primary">tsn11</name>
</gene>
<sequence>MEEPGMEIPLTGTVVIAGAGPVGLFLASELRLAGVEAVVLERSPKANEHTVGGTLHARTADLFDQRGIMDTLRAGNPPLWPRLHFASYWLDLAPHMEDEYSLLLPQQYTEEMLEAHATELGADIRRGHTCVSLTQDADGVTVGVRADSGDYELRGAYLVGCDGGDSTVRELAAFPVQESGPRWYGLLADVESIEGDWHPGNYPGGQFAVIRSPHEGGPSRIMTLEFNETTQPPPADQPVSVEEVIASTERITGRTPVVGEVQWLHRYTNTTREAENYRQGRVFVAGDAAHLHVAFAGHGLSTGLHDAANLGWKLAAVLDGRAPDSLLDTYDEERRPVGHRACVFTQSQMALLTQGQQLDILRQLFTDLVKLPEVNHHLITTVTDVRYALDGAEKEDTHPLLGRPVPNQLVKDADGQATAVAEALRAGRGVLIDLTDGAAALPDTSGRRGHLDSVSRGPADAVDATALLVRPDGFVAWAATADTGNDGLEPALRRWFGDTA</sequence>
<protein>
    <submittedName>
        <fullName evidence="5">Putative FAD-dependent oxygenase</fullName>
    </submittedName>
</protein>
<name>D7F1M8_9ACTN</name>
<feature type="domain" description="FAD-binding" evidence="4">
    <location>
        <begin position="13"/>
        <end position="342"/>
    </location>
</feature>
<evidence type="ECO:0000313" key="5">
    <source>
        <dbReference type="EMBL" id="ACR50781.1"/>
    </source>
</evidence>
<dbReference type="PANTHER" id="PTHR43004:SF19">
    <property type="entry name" value="BINDING MONOOXYGENASE, PUTATIVE (JCVI)-RELATED"/>
    <property type="match status" value="1"/>
</dbReference>
<comment type="cofactor">
    <cofactor evidence="1">
        <name>FAD</name>
        <dbReference type="ChEBI" id="CHEBI:57692"/>
    </cofactor>
</comment>
<dbReference type="SUPFAM" id="SSF51905">
    <property type="entry name" value="FAD/NAD(P)-binding domain"/>
    <property type="match status" value="1"/>
</dbReference>
<dbReference type="AlphaFoldDB" id="D7F1M8"/>
<dbReference type="PRINTS" id="PR00420">
    <property type="entry name" value="RNGMNOXGNASE"/>
</dbReference>
<dbReference type="PANTHER" id="PTHR43004">
    <property type="entry name" value="TRK SYSTEM POTASSIUM UPTAKE PROTEIN"/>
    <property type="match status" value="1"/>
</dbReference>
<dbReference type="Gene3D" id="3.30.70.2450">
    <property type="match status" value="1"/>
</dbReference>